<dbReference type="InterPro" id="IPR036322">
    <property type="entry name" value="WD40_repeat_dom_sf"/>
</dbReference>
<name>Q98S36_GUITH</name>
<proteinExistence type="predicted"/>
<dbReference type="GeneID" id="857263"/>
<sequence>MHSEEIDLFVYNFLIESGLKHSAYLFSKESNLNVSNLLIQKIPPGILMSLIQRGLVFSQIEYDYVSMKNVKNISLDSKILYLNNRLNHLLSNDKKFNYILIENNKHSSIFWALINIRTPIVYYFSYPFEIISNKLLINKENKFEFSNNIKKINTQITGLDINILGTILALGDYKGILFLWSSTSKKLLDLNLNDGPLIIVKWSENSKLLMIYGVPNNIYIISNYFYKCICKIKLSLEICDKILWFSNCEFLTISNERIINFIDLMNNGYLKQILNFNRINKINFHSYKNILALLSNSIVVILLKNQKLEYFLSIKEKNEEIVNIEWIFQIFSNNLNDLVIAIIKRNNLSVFDLLTRKKSHSLLFNDIIQNLNVSQEGNVANLSIGSNFLRIFKFSTIQKSLNIEFLHNKNKVQILDNPLNFRLLINDYRNLIFF</sequence>
<keyword evidence="3" id="KW-0677">Repeat</keyword>
<keyword evidence="5" id="KW-0675">Receptor</keyword>
<dbReference type="InterPro" id="IPR045183">
    <property type="entry name" value="Ebi-like"/>
</dbReference>
<dbReference type="GO" id="GO:0003714">
    <property type="term" value="F:transcription corepressor activity"/>
    <property type="evidence" value="ECO:0007669"/>
    <property type="project" value="InterPro"/>
</dbReference>
<evidence type="ECO:0000256" key="3">
    <source>
        <dbReference type="ARBA" id="ARBA00022737"/>
    </source>
</evidence>
<dbReference type="AlphaFoldDB" id="Q98S36"/>
<dbReference type="InterPro" id="IPR006594">
    <property type="entry name" value="LisH"/>
</dbReference>
<dbReference type="PANTHER" id="PTHR22846">
    <property type="entry name" value="WD40 REPEAT PROTEIN"/>
    <property type="match status" value="1"/>
</dbReference>
<keyword evidence="2" id="KW-0853">WD repeat</keyword>
<dbReference type="Gene3D" id="2.130.10.10">
    <property type="entry name" value="YVTN repeat-like/Quinoprotein amine dehydrogenase"/>
    <property type="match status" value="1"/>
</dbReference>
<gene>
    <name evidence="5" type="primary">Ebi</name>
</gene>
<dbReference type="Pfam" id="PF08513">
    <property type="entry name" value="LisH"/>
    <property type="match status" value="1"/>
</dbReference>
<dbReference type="PROSITE" id="PS50896">
    <property type="entry name" value="LISH"/>
    <property type="match status" value="1"/>
</dbReference>
<keyword evidence="4" id="KW-0539">Nucleus</keyword>
<dbReference type="GO" id="GO:0006357">
    <property type="term" value="P:regulation of transcription by RNA polymerase II"/>
    <property type="evidence" value="ECO:0007669"/>
    <property type="project" value="TreeGrafter"/>
</dbReference>
<dbReference type="EMBL" id="AF083031">
    <property type="protein sequence ID" value="AAK39782.1"/>
    <property type="molecule type" value="Genomic_DNA"/>
</dbReference>
<comment type="subcellular location">
    <subcellularLocation>
        <location evidence="1">Nucleus</location>
    </subcellularLocation>
</comment>
<dbReference type="InterPro" id="IPR015943">
    <property type="entry name" value="WD40/YVTN_repeat-like_dom_sf"/>
</dbReference>
<dbReference type="Proteomes" id="UP000242167">
    <property type="component" value="Nucleomorph 3"/>
</dbReference>
<dbReference type="PIR" id="H90131">
    <property type="entry name" value="H90131"/>
</dbReference>
<evidence type="ECO:0000313" key="5">
    <source>
        <dbReference type="EMBL" id="AAK39782.1"/>
    </source>
</evidence>
<protein>
    <submittedName>
        <fullName evidence="5">Regulator of epidermal growth factor receptor</fullName>
    </submittedName>
</protein>
<evidence type="ECO:0000313" key="6">
    <source>
        <dbReference type="Proteomes" id="UP000242167"/>
    </source>
</evidence>
<geneLocation type="nucleomorph" evidence="5"/>
<evidence type="ECO:0000256" key="1">
    <source>
        <dbReference type="ARBA" id="ARBA00004123"/>
    </source>
</evidence>
<accession>Q98S36</accession>
<reference evidence="5 6" key="1">
    <citation type="journal article" date="2001" name="Nature">
        <title>The highly reduced genome of an enslaved algal nucleus.</title>
        <authorList>
            <person name="Douglas S."/>
            <person name="Zauner S."/>
            <person name="Fraunholz M."/>
            <person name="Beaton M."/>
            <person name="Penny S."/>
            <person name="Deng L."/>
            <person name="Wu X."/>
            <person name="Reith M."/>
            <person name="Cavalier-Smith T."/>
            <person name="Maier U."/>
        </authorList>
    </citation>
    <scope>NUCLEOTIDE SEQUENCE [LARGE SCALE GENOMIC DNA]</scope>
</reference>
<dbReference type="Gene3D" id="1.20.960.30">
    <property type="match status" value="1"/>
</dbReference>
<evidence type="ECO:0000256" key="4">
    <source>
        <dbReference type="ARBA" id="ARBA00023242"/>
    </source>
</evidence>
<evidence type="ECO:0000256" key="2">
    <source>
        <dbReference type="ARBA" id="ARBA00022574"/>
    </source>
</evidence>
<keyword evidence="5" id="KW-0542">Nucleomorph</keyword>
<dbReference type="GO" id="GO:0000118">
    <property type="term" value="C:histone deacetylase complex"/>
    <property type="evidence" value="ECO:0007669"/>
    <property type="project" value="TreeGrafter"/>
</dbReference>
<organism evidence="5 6">
    <name type="scientific">Guillardia theta</name>
    <name type="common">Cryptophyte</name>
    <name type="synonym">Cryptomonas phi</name>
    <dbReference type="NCBI Taxonomy" id="55529"/>
    <lineage>
        <taxon>Eukaryota</taxon>
        <taxon>Cryptophyceae</taxon>
        <taxon>Pyrenomonadales</taxon>
        <taxon>Geminigeraceae</taxon>
        <taxon>Guillardia</taxon>
    </lineage>
</organism>
<dbReference type="SUPFAM" id="SSF50978">
    <property type="entry name" value="WD40 repeat-like"/>
    <property type="match status" value="1"/>
</dbReference>
<dbReference type="PANTHER" id="PTHR22846:SF2">
    <property type="entry name" value="F-BOX-LIKE_WD REPEAT-CONTAINING PROTEIN EBI"/>
    <property type="match status" value="1"/>
</dbReference>
<dbReference type="RefSeq" id="XP_001713480.1">
    <property type="nucleotide sequence ID" value="XM_001713428.1"/>
</dbReference>
<dbReference type="SMART" id="SM00667">
    <property type="entry name" value="LisH"/>
    <property type="match status" value="1"/>
</dbReference>